<proteinExistence type="predicted"/>
<feature type="repeat" description="ANK" evidence="1">
    <location>
        <begin position="90"/>
        <end position="122"/>
    </location>
</feature>
<dbReference type="RefSeq" id="WP_400188025.1">
    <property type="nucleotide sequence ID" value="NZ_JBGORX010000004.1"/>
</dbReference>
<gene>
    <name evidence="2" type="ORF">ACD661_11600</name>
</gene>
<dbReference type="EMBL" id="JBGORX010000004">
    <property type="protein sequence ID" value="MFJ1269202.1"/>
    <property type="molecule type" value="Genomic_DNA"/>
</dbReference>
<keyword evidence="3" id="KW-1185">Reference proteome</keyword>
<dbReference type="InterPro" id="IPR036770">
    <property type="entry name" value="Ankyrin_rpt-contain_sf"/>
</dbReference>
<keyword evidence="1" id="KW-0040">ANK repeat</keyword>
<organism evidence="2 3">
    <name type="scientific">Legionella lytica</name>
    <dbReference type="NCBI Taxonomy" id="96232"/>
    <lineage>
        <taxon>Bacteria</taxon>
        <taxon>Pseudomonadati</taxon>
        <taxon>Pseudomonadota</taxon>
        <taxon>Gammaproteobacteria</taxon>
        <taxon>Legionellales</taxon>
        <taxon>Legionellaceae</taxon>
        <taxon>Legionella</taxon>
    </lineage>
</organism>
<evidence type="ECO:0000313" key="3">
    <source>
        <dbReference type="Proteomes" id="UP001615550"/>
    </source>
</evidence>
<comment type="caution">
    <text evidence="2">The sequence shown here is derived from an EMBL/GenBank/DDBJ whole genome shotgun (WGS) entry which is preliminary data.</text>
</comment>
<evidence type="ECO:0000256" key="1">
    <source>
        <dbReference type="PROSITE-ProRule" id="PRU00023"/>
    </source>
</evidence>
<dbReference type="PROSITE" id="PS50297">
    <property type="entry name" value="ANK_REP_REGION"/>
    <property type="match status" value="1"/>
</dbReference>
<accession>A0ABW8D925</accession>
<dbReference type="Pfam" id="PF12796">
    <property type="entry name" value="Ank_2"/>
    <property type="match status" value="1"/>
</dbReference>
<dbReference type="Gene3D" id="1.25.40.20">
    <property type="entry name" value="Ankyrin repeat-containing domain"/>
    <property type="match status" value="1"/>
</dbReference>
<dbReference type="SUPFAM" id="SSF48403">
    <property type="entry name" value="Ankyrin repeat"/>
    <property type="match status" value="1"/>
</dbReference>
<name>A0ABW8D925_9GAMM</name>
<dbReference type="Proteomes" id="UP001615550">
    <property type="component" value="Unassembled WGS sequence"/>
</dbReference>
<sequence length="294" mass="33855">MSGNNIQVNDLWAEENPLPHVILANEYFDCFERLLRECSEQLNPNLCDGNKFGNKSLLILLTLLVSNQSLIHEFLDIYKELIDLDYQDDEGKTALHYAIILGRPDLVSRLVTAGASRIILDKNDKCAEDYIFCDISTIKRILKKIDIEPYRDSHALRNSLRDHQERPLMLQGEQMVQNQMVLMRIFRASCTLYLYIKGQDGLSPYIGDNTWVTDEEMRAYARRCSKDLQIPVSDIFIKQKLGIEEHQQFQDKLHTLINSFSGVTVLDRCLEGHKTTRQYLLSDLLSKPSSSLSP</sequence>
<reference evidence="2 3" key="1">
    <citation type="submission" date="2024-08" db="EMBL/GenBank/DDBJ databases">
        <title>Draft Genome Sequence of Legionella lytica strain DSB2004, Isolated From a Fire Sprinkler System.</title>
        <authorList>
            <person name="Everhart A.D."/>
            <person name="Kidane D.T."/>
            <person name="Farone A.L."/>
            <person name="Farone M.B."/>
        </authorList>
    </citation>
    <scope>NUCLEOTIDE SEQUENCE [LARGE SCALE GENOMIC DNA]</scope>
    <source>
        <strain evidence="2 3">DSB2004</strain>
    </source>
</reference>
<dbReference type="InterPro" id="IPR002110">
    <property type="entry name" value="Ankyrin_rpt"/>
</dbReference>
<protein>
    <submittedName>
        <fullName evidence="2">Ankyrin repeat domain-containing protein</fullName>
    </submittedName>
</protein>
<dbReference type="PROSITE" id="PS50088">
    <property type="entry name" value="ANK_REPEAT"/>
    <property type="match status" value="1"/>
</dbReference>
<evidence type="ECO:0000313" key="2">
    <source>
        <dbReference type="EMBL" id="MFJ1269202.1"/>
    </source>
</evidence>